<keyword evidence="1" id="KW-1133">Transmembrane helix</keyword>
<accession>A0A7H1KP49</accession>
<proteinExistence type="predicted"/>
<feature type="transmembrane region" description="Helical" evidence="1">
    <location>
        <begin position="12"/>
        <end position="35"/>
    </location>
</feature>
<gene>
    <name evidence="2" type="ORF">BODMHOLK_00003</name>
</gene>
<organism evidence="2">
    <name type="scientific">uncultured Methanosarcinales archaeon</name>
    <dbReference type="NCBI Taxonomy" id="183757"/>
    <lineage>
        <taxon>Archaea</taxon>
        <taxon>Methanobacteriati</taxon>
        <taxon>Methanobacteriota</taxon>
        <taxon>Stenosarchaea group</taxon>
        <taxon>Methanomicrobia</taxon>
        <taxon>Methanosarcinales</taxon>
        <taxon>environmental samples</taxon>
    </lineage>
</organism>
<dbReference type="EMBL" id="MT776530">
    <property type="protein sequence ID" value="QNT35713.1"/>
    <property type="molecule type" value="Genomic_DNA"/>
</dbReference>
<sequence>MARMAEYKTSTLIILALAALMILMMVLSPLMPLFWGDDEPDNAAQPTQPPGSDARTPLNDFGKLVDHPLDSIADGLNSSPPGVIMAQYVRAGDLEGTPLMEPLVEQQIIIPHEFYGTNISQSYYAGFWDNTWIGMHTLDPRKFAFGYIALRPYEYDGYHMFIRPQKDVNGDYMCNIMGDPCILGPRSKVEATADVIDDESAPNAYPNFENLLMAVDLDAPYQEVRMYSSVANQYYAAVRPVGDVCERTITCSGISENTTARANELAANTTDNLECAVAFNQGDLNLTIITISGDCDAVMAAEIN</sequence>
<protein>
    <submittedName>
        <fullName evidence="2">Uncharacterized protein</fullName>
    </submittedName>
</protein>
<reference evidence="2" key="1">
    <citation type="submission" date="2020-07" db="EMBL/GenBank/DDBJ databases">
        <title>Unique genomic features of the anaerobic methanotrophic archaea.</title>
        <authorList>
            <person name="Chadwick G.L."/>
            <person name="Skennerton C.T."/>
            <person name="Laso-Perez R."/>
            <person name="Leu A.O."/>
            <person name="Speth D.R."/>
            <person name="Yu H."/>
            <person name="Morgan-Lang C."/>
            <person name="Hatzenpichler R."/>
            <person name="Goudeau D."/>
            <person name="Malmstrom R."/>
            <person name="Brazelton W.J."/>
            <person name="Woyke T."/>
            <person name="Hallam S.J."/>
            <person name="Tyson G.W."/>
            <person name="Wegener G."/>
            <person name="Boetius A."/>
            <person name="Orphan V."/>
        </authorList>
    </citation>
    <scope>NUCLEOTIDE SEQUENCE</scope>
</reference>
<dbReference type="AlphaFoldDB" id="A0A7H1KP49"/>
<evidence type="ECO:0000256" key="1">
    <source>
        <dbReference type="SAM" id="Phobius"/>
    </source>
</evidence>
<keyword evidence="1" id="KW-0812">Transmembrane</keyword>
<name>A0A7H1KP49_9EURY</name>
<evidence type="ECO:0000313" key="2">
    <source>
        <dbReference type="EMBL" id="QNT35713.1"/>
    </source>
</evidence>
<keyword evidence="1" id="KW-0472">Membrane</keyword>